<dbReference type="PANTHER" id="PTHR47683">
    <property type="entry name" value="PSEUDOURIDINE SYNTHASE FAMILY PROTEIN-RELATED"/>
    <property type="match status" value="1"/>
</dbReference>
<dbReference type="PROSITE" id="PS50889">
    <property type="entry name" value="S4"/>
    <property type="match status" value="1"/>
</dbReference>
<reference evidence="7" key="1">
    <citation type="submission" date="2017-09" db="EMBL/GenBank/DDBJ databases">
        <title>Depth-based differentiation of microbial function through sediment-hosted aquifers and enrichment of novel symbionts in the deep terrestrial subsurface.</title>
        <authorList>
            <person name="Probst A.J."/>
            <person name="Ladd B."/>
            <person name="Jarett J.K."/>
            <person name="Geller-Mcgrath D.E."/>
            <person name="Sieber C.M.K."/>
            <person name="Emerson J.B."/>
            <person name="Anantharaman K."/>
            <person name="Thomas B.C."/>
            <person name="Malmstrom R."/>
            <person name="Stieglmeier M."/>
            <person name="Klingl A."/>
            <person name="Woyke T."/>
            <person name="Ryan C.M."/>
            <person name="Banfield J.F."/>
        </authorList>
    </citation>
    <scope>NUCLEOTIDE SEQUENCE [LARGE SCALE GENOMIC DNA]</scope>
</reference>
<dbReference type="AlphaFoldDB" id="A0A2M6WER0"/>
<proteinExistence type="inferred from homology"/>
<dbReference type="Proteomes" id="UP000228809">
    <property type="component" value="Unassembled WGS sequence"/>
</dbReference>
<dbReference type="SUPFAM" id="SSF55120">
    <property type="entry name" value="Pseudouridine synthase"/>
    <property type="match status" value="1"/>
</dbReference>
<evidence type="ECO:0000313" key="6">
    <source>
        <dbReference type="EMBL" id="PIT91278.1"/>
    </source>
</evidence>
<dbReference type="InterPro" id="IPR050343">
    <property type="entry name" value="RsuA_PseudoU_synthase"/>
</dbReference>
<keyword evidence="2 4" id="KW-0413">Isomerase</keyword>
<dbReference type="InterPro" id="IPR018496">
    <property type="entry name" value="PsdUridine_synth_RsuA/RluB_CS"/>
</dbReference>
<comment type="caution">
    <text evidence="6">The sequence shown here is derived from an EMBL/GenBank/DDBJ whole genome shotgun (WGS) entry which is preliminary data.</text>
</comment>
<evidence type="ECO:0000259" key="5">
    <source>
        <dbReference type="SMART" id="SM00363"/>
    </source>
</evidence>
<organism evidence="6 7">
    <name type="scientific">Candidatus Kaiserbacteria bacterium CG10_big_fil_rev_8_21_14_0_10_49_17</name>
    <dbReference type="NCBI Taxonomy" id="1974609"/>
    <lineage>
        <taxon>Bacteria</taxon>
        <taxon>Candidatus Kaiseribacteriota</taxon>
    </lineage>
</organism>
<dbReference type="PANTHER" id="PTHR47683:SF2">
    <property type="entry name" value="RNA-BINDING S4 DOMAIN-CONTAINING PROTEIN"/>
    <property type="match status" value="1"/>
</dbReference>
<dbReference type="InterPro" id="IPR020094">
    <property type="entry name" value="TruA/RsuA/RluB/E/F_N"/>
</dbReference>
<evidence type="ECO:0000256" key="2">
    <source>
        <dbReference type="ARBA" id="ARBA00023235"/>
    </source>
</evidence>
<dbReference type="InterPro" id="IPR020103">
    <property type="entry name" value="PsdUridine_synth_cat_dom_sf"/>
</dbReference>
<dbReference type="NCBIfam" id="TIGR00093">
    <property type="entry name" value="pseudouridine synthase"/>
    <property type="match status" value="1"/>
</dbReference>
<dbReference type="GO" id="GO:0003723">
    <property type="term" value="F:RNA binding"/>
    <property type="evidence" value="ECO:0007669"/>
    <property type="project" value="UniProtKB-KW"/>
</dbReference>
<dbReference type="PROSITE" id="PS01149">
    <property type="entry name" value="PSI_RSU"/>
    <property type="match status" value="1"/>
</dbReference>
<dbReference type="SMART" id="SM00363">
    <property type="entry name" value="S4"/>
    <property type="match status" value="1"/>
</dbReference>
<name>A0A2M6WER0_9BACT</name>
<evidence type="ECO:0000256" key="1">
    <source>
        <dbReference type="ARBA" id="ARBA00008348"/>
    </source>
</evidence>
<dbReference type="Gene3D" id="3.10.290.10">
    <property type="entry name" value="RNA-binding S4 domain"/>
    <property type="match status" value="1"/>
</dbReference>
<comment type="similarity">
    <text evidence="1 4">Belongs to the pseudouridine synthase RsuA family.</text>
</comment>
<protein>
    <recommendedName>
        <fullName evidence="4">Pseudouridine synthase</fullName>
        <ecNumber evidence="4">5.4.99.-</ecNumber>
    </recommendedName>
</protein>
<dbReference type="InterPro" id="IPR002942">
    <property type="entry name" value="S4_RNA-bd"/>
</dbReference>
<dbReference type="InterPro" id="IPR000748">
    <property type="entry name" value="PsdUridine_synth_RsuA/RluB/E/F"/>
</dbReference>
<dbReference type="GO" id="GO:0120159">
    <property type="term" value="F:rRNA pseudouridine synthase activity"/>
    <property type="evidence" value="ECO:0007669"/>
    <property type="project" value="UniProtKB-ARBA"/>
</dbReference>
<dbReference type="Gene3D" id="3.30.70.1560">
    <property type="entry name" value="Alpha-L RNA-binding motif"/>
    <property type="match status" value="1"/>
</dbReference>
<dbReference type="InterPro" id="IPR036986">
    <property type="entry name" value="S4_RNA-bd_sf"/>
</dbReference>
<dbReference type="CDD" id="cd00165">
    <property type="entry name" value="S4"/>
    <property type="match status" value="1"/>
</dbReference>
<dbReference type="EC" id="5.4.99.-" evidence="4"/>
<dbReference type="Pfam" id="PF01479">
    <property type="entry name" value="S4"/>
    <property type="match status" value="1"/>
</dbReference>
<evidence type="ECO:0000256" key="3">
    <source>
        <dbReference type="PROSITE-ProRule" id="PRU00182"/>
    </source>
</evidence>
<dbReference type="SUPFAM" id="SSF55174">
    <property type="entry name" value="Alpha-L RNA-binding motif"/>
    <property type="match status" value="1"/>
</dbReference>
<gene>
    <name evidence="6" type="ORF">COU17_01470</name>
</gene>
<evidence type="ECO:0000313" key="7">
    <source>
        <dbReference type="Proteomes" id="UP000228809"/>
    </source>
</evidence>
<evidence type="ECO:0000256" key="4">
    <source>
        <dbReference type="RuleBase" id="RU003887"/>
    </source>
</evidence>
<dbReference type="GO" id="GO:0000455">
    <property type="term" value="P:enzyme-directed rRNA pseudouridine synthesis"/>
    <property type="evidence" value="ECO:0007669"/>
    <property type="project" value="UniProtKB-ARBA"/>
</dbReference>
<keyword evidence="3" id="KW-0694">RNA-binding</keyword>
<dbReference type="EMBL" id="PFBJ01000006">
    <property type="protein sequence ID" value="PIT91278.1"/>
    <property type="molecule type" value="Genomic_DNA"/>
</dbReference>
<dbReference type="FunFam" id="3.30.70.1560:FF:000002">
    <property type="entry name" value="Pseudouridine synthase"/>
    <property type="match status" value="1"/>
</dbReference>
<feature type="domain" description="RNA-binding S4" evidence="5">
    <location>
        <begin position="8"/>
        <end position="67"/>
    </location>
</feature>
<dbReference type="Gene3D" id="3.30.70.580">
    <property type="entry name" value="Pseudouridine synthase I, catalytic domain, N-terminal subdomain"/>
    <property type="match status" value="1"/>
</dbReference>
<dbReference type="Pfam" id="PF00849">
    <property type="entry name" value="PseudoU_synth_2"/>
    <property type="match status" value="1"/>
</dbReference>
<dbReference type="InterPro" id="IPR006145">
    <property type="entry name" value="PsdUridine_synth_RsuA/RluA"/>
</dbReference>
<sequence length="233" mass="26461">MDDIPYPVRINRYLLLMGYCSRRKADELIAKGEVSINGKVAELGSIVQRKDTVSVSKNIAALPHTYTYFAYNKPRGIVSHNPQKGERAVEDVSGLGKNVSPVGRLDKESRGLMLLTNDGRIVDSLLNPKYEHEKEYRVTVDKKNSNWFLRHMESGVDIEGYVTKPAKIKKKSDTTFALILTEGKRHQIRRMCAALGYQVRDLKRVRIGDIKLARLKEGDVRELTEKERASLFA</sequence>
<accession>A0A2M6WER0</accession>
<dbReference type="InterPro" id="IPR042092">
    <property type="entry name" value="PsdUridine_s_RsuA/RluB/E/F_cat"/>
</dbReference>